<keyword evidence="2" id="KW-0805">Transcription regulation</keyword>
<evidence type="ECO:0000256" key="3">
    <source>
        <dbReference type="ARBA" id="ARBA00023082"/>
    </source>
</evidence>
<dbReference type="NCBIfam" id="TIGR02943">
    <property type="entry name" value="Sig70_famx1"/>
    <property type="match status" value="1"/>
</dbReference>
<protein>
    <submittedName>
        <fullName evidence="8">Sigma-70 family RNA polymerase sigma factor</fullName>
    </submittedName>
</protein>
<name>A0ABT7XQW0_9NEIS</name>
<evidence type="ECO:0000256" key="5">
    <source>
        <dbReference type="ARBA" id="ARBA00023163"/>
    </source>
</evidence>
<organism evidence="8 9">
    <name type="scientific">Crenobacter oryzisoli</name>
    <dbReference type="NCBI Taxonomy" id="3056844"/>
    <lineage>
        <taxon>Bacteria</taxon>
        <taxon>Pseudomonadati</taxon>
        <taxon>Pseudomonadota</taxon>
        <taxon>Betaproteobacteria</taxon>
        <taxon>Neisseriales</taxon>
        <taxon>Neisseriaceae</taxon>
        <taxon>Crenobacter</taxon>
    </lineage>
</organism>
<dbReference type="PANTHER" id="PTHR43133">
    <property type="entry name" value="RNA POLYMERASE ECF-TYPE SIGMA FACTO"/>
    <property type="match status" value="1"/>
</dbReference>
<sequence>MLTPELIEAERPYLMRYALAQLRDKGAADEAVQETLLAALESATSFSGKSSVRTWLTSILRFKLIDTIRRERKVVLVESFEDEASDDEFADLFFAPDGHWREPVRAWGGPEATLIAREFWDVFERCSQAMPRRTAMAFVLRELQGMEIAEICKALEITATNCSVMLYRARMSLRECFEISWLGGAKA</sequence>
<proteinExistence type="inferred from homology"/>
<feature type="domain" description="RNA polymerase sigma-70 region 2" evidence="6">
    <location>
        <begin position="6"/>
        <end position="73"/>
    </location>
</feature>
<keyword evidence="5" id="KW-0804">Transcription</keyword>
<dbReference type="InterPro" id="IPR013325">
    <property type="entry name" value="RNA_pol_sigma_r2"/>
</dbReference>
<comment type="similarity">
    <text evidence="1">Belongs to the sigma-70 factor family. ECF subfamily.</text>
</comment>
<gene>
    <name evidence="8" type="ORF">QU481_14925</name>
</gene>
<dbReference type="NCBIfam" id="TIGR02937">
    <property type="entry name" value="sigma70-ECF"/>
    <property type="match status" value="1"/>
</dbReference>
<dbReference type="InterPro" id="IPR014284">
    <property type="entry name" value="RNA_pol_sigma-70_dom"/>
</dbReference>
<dbReference type="SUPFAM" id="SSF88946">
    <property type="entry name" value="Sigma2 domain of RNA polymerase sigma factors"/>
    <property type="match status" value="1"/>
</dbReference>
<dbReference type="InterPro" id="IPR007627">
    <property type="entry name" value="RNA_pol_sigma70_r2"/>
</dbReference>
<keyword evidence="4" id="KW-0238">DNA-binding</keyword>
<dbReference type="Pfam" id="PF08281">
    <property type="entry name" value="Sigma70_r4_2"/>
    <property type="match status" value="1"/>
</dbReference>
<dbReference type="Gene3D" id="1.10.1740.10">
    <property type="match status" value="1"/>
</dbReference>
<evidence type="ECO:0000256" key="1">
    <source>
        <dbReference type="ARBA" id="ARBA00010641"/>
    </source>
</evidence>
<accession>A0ABT7XQW0</accession>
<reference evidence="8" key="1">
    <citation type="submission" date="2023-06" db="EMBL/GenBank/DDBJ databases">
        <authorList>
            <person name="Zhang S."/>
        </authorList>
    </citation>
    <scope>NUCLEOTIDE SEQUENCE</scope>
    <source>
        <strain evidence="8">SG2303</strain>
    </source>
</reference>
<feature type="domain" description="RNA polymerase sigma factor 70 region 4 type 2" evidence="7">
    <location>
        <begin position="123"/>
        <end position="173"/>
    </location>
</feature>
<dbReference type="SUPFAM" id="SSF88659">
    <property type="entry name" value="Sigma3 and sigma4 domains of RNA polymerase sigma factors"/>
    <property type="match status" value="1"/>
</dbReference>
<dbReference type="InterPro" id="IPR013249">
    <property type="entry name" value="RNA_pol_sigma70_r4_t2"/>
</dbReference>
<dbReference type="RefSeq" id="WP_289830836.1">
    <property type="nucleotide sequence ID" value="NZ_JAUEDK010000027.1"/>
</dbReference>
<evidence type="ECO:0000259" key="7">
    <source>
        <dbReference type="Pfam" id="PF08281"/>
    </source>
</evidence>
<keyword evidence="9" id="KW-1185">Reference proteome</keyword>
<dbReference type="Proteomes" id="UP001168540">
    <property type="component" value="Unassembled WGS sequence"/>
</dbReference>
<dbReference type="InterPro" id="IPR014289">
    <property type="entry name" value="RNA_pol_sigma-24-rel"/>
</dbReference>
<dbReference type="PANTHER" id="PTHR43133:SF8">
    <property type="entry name" value="RNA POLYMERASE SIGMA FACTOR HI_1459-RELATED"/>
    <property type="match status" value="1"/>
</dbReference>
<dbReference type="Gene3D" id="1.10.10.10">
    <property type="entry name" value="Winged helix-like DNA-binding domain superfamily/Winged helix DNA-binding domain"/>
    <property type="match status" value="1"/>
</dbReference>
<evidence type="ECO:0000313" key="8">
    <source>
        <dbReference type="EMBL" id="MDN0076177.1"/>
    </source>
</evidence>
<comment type="caution">
    <text evidence="8">The sequence shown here is derived from an EMBL/GenBank/DDBJ whole genome shotgun (WGS) entry which is preliminary data.</text>
</comment>
<evidence type="ECO:0000259" key="6">
    <source>
        <dbReference type="Pfam" id="PF04542"/>
    </source>
</evidence>
<evidence type="ECO:0000256" key="2">
    <source>
        <dbReference type="ARBA" id="ARBA00023015"/>
    </source>
</evidence>
<dbReference type="Pfam" id="PF04542">
    <property type="entry name" value="Sigma70_r2"/>
    <property type="match status" value="1"/>
</dbReference>
<dbReference type="InterPro" id="IPR039425">
    <property type="entry name" value="RNA_pol_sigma-70-like"/>
</dbReference>
<dbReference type="InterPro" id="IPR036388">
    <property type="entry name" value="WH-like_DNA-bd_sf"/>
</dbReference>
<dbReference type="InterPro" id="IPR013324">
    <property type="entry name" value="RNA_pol_sigma_r3/r4-like"/>
</dbReference>
<evidence type="ECO:0000256" key="4">
    <source>
        <dbReference type="ARBA" id="ARBA00023125"/>
    </source>
</evidence>
<dbReference type="EMBL" id="JAUEDK010000027">
    <property type="protein sequence ID" value="MDN0076177.1"/>
    <property type="molecule type" value="Genomic_DNA"/>
</dbReference>
<evidence type="ECO:0000313" key="9">
    <source>
        <dbReference type="Proteomes" id="UP001168540"/>
    </source>
</evidence>
<keyword evidence="3" id="KW-0731">Sigma factor</keyword>